<comment type="caution">
    <text evidence="1">The sequence shown here is derived from an EMBL/GenBank/DDBJ whole genome shotgun (WGS) entry which is preliminary data.</text>
</comment>
<dbReference type="RefSeq" id="WP_348721666.1">
    <property type="nucleotide sequence ID" value="NZ_CAXJIO010000012.1"/>
</dbReference>
<evidence type="ECO:0000313" key="1">
    <source>
        <dbReference type="EMBL" id="CAL2103062.1"/>
    </source>
</evidence>
<keyword evidence="2" id="KW-1185">Reference proteome</keyword>
<dbReference type="Proteomes" id="UP001497527">
    <property type="component" value="Unassembled WGS sequence"/>
</dbReference>
<gene>
    <name evidence="1" type="ORF">T190423A01A_30176</name>
</gene>
<sequence length="134" mass="15955">MKMIKTREDVYLLVSIFYQKIKKDPLLSPIFADNISYKDWSIHINKLTDFWVTCLFGIPQFIGNPTKKHLIIDNKFNNELDQKHFGRWLFLWYSTIDSLFNCSVAQRAKYMAKNIATSQQMIIVENRKKNIIFN</sequence>
<organism evidence="1 2">
    <name type="scientific">Tenacibaculum polynesiense</name>
    <dbReference type="NCBI Taxonomy" id="3137857"/>
    <lineage>
        <taxon>Bacteria</taxon>
        <taxon>Pseudomonadati</taxon>
        <taxon>Bacteroidota</taxon>
        <taxon>Flavobacteriia</taxon>
        <taxon>Flavobacteriales</taxon>
        <taxon>Flavobacteriaceae</taxon>
        <taxon>Tenacibaculum</taxon>
    </lineage>
</organism>
<name>A0ABM9PBT2_9FLAO</name>
<accession>A0ABM9PBT2</accession>
<dbReference type="InterPro" id="IPR012292">
    <property type="entry name" value="Globin/Proto"/>
</dbReference>
<dbReference type="CDD" id="cd08916">
    <property type="entry name" value="TrHb3_P"/>
    <property type="match status" value="1"/>
</dbReference>
<proteinExistence type="predicted"/>
<protein>
    <submittedName>
        <fullName evidence="1">Hemoglobin</fullName>
    </submittedName>
</protein>
<reference evidence="1 2" key="1">
    <citation type="submission" date="2024-05" db="EMBL/GenBank/DDBJ databases">
        <authorList>
            <person name="Duchaud E."/>
        </authorList>
    </citation>
    <scope>NUCLEOTIDE SEQUENCE [LARGE SCALE GENOMIC DNA]</scope>
    <source>
        <strain evidence="1">Ena-SAMPLE-TAB-13-05-2024-13:56:06:370-140308</strain>
    </source>
</reference>
<dbReference type="InterPro" id="IPR009050">
    <property type="entry name" value="Globin-like_sf"/>
</dbReference>
<dbReference type="SUPFAM" id="SSF46458">
    <property type="entry name" value="Globin-like"/>
    <property type="match status" value="1"/>
</dbReference>
<evidence type="ECO:0000313" key="2">
    <source>
        <dbReference type="Proteomes" id="UP001497527"/>
    </source>
</evidence>
<dbReference type="Gene3D" id="1.10.490.10">
    <property type="entry name" value="Globins"/>
    <property type="match status" value="1"/>
</dbReference>
<dbReference type="EMBL" id="CAXJIO010000012">
    <property type="protein sequence ID" value="CAL2103062.1"/>
    <property type="molecule type" value="Genomic_DNA"/>
</dbReference>